<dbReference type="RefSeq" id="WP_344894035.1">
    <property type="nucleotide sequence ID" value="NZ_BAAAWD010000007.1"/>
</dbReference>
<comment type="caution">
    <text evidence="1">The sequence shown here is derived from an EMBL/GenBank/DDBJ whole genome shotgun (WGS) entry which is preliminary data.</text>
</comment>
<dbReference type="Proteomes" id="UP001499930">
    <property type="component" value="Unassembled WGS sequence"/>
</dbReference>
<gene>
    <name evidence="1" type="ORF">GCM10017559_28270</name>
</gene>
<protein>
    <recommendedName>
        <fullName evidence="3">Excreted virulence factor EspC (Type VII ESX diderm)</fullName>
    </recommendedName>
</protein>
<keyword evidence="2" id="KW-1185">Reference proteome</keyword>
<sequence length="100" mass="11160">MTQERYVTSMAIESIRAEIEEDVIPKLKEFRAMIGDTTVGFPGWGAIGEVAVGMRYRDVQRDVGEKFDDAVAALESWTVALTTARANWRAAEDNSTVVYQ</sequence>
<accession>A0ABN3XXW1</accession>
<organism evidence="1 2">
    <name type="scientific">Streptosporangium longisporum</name>
    <dbReference type="NCBI Taxonomy" id="46187"/>
    <lineage>
        <taxon>Bacteria</taxon>
        <taxon>Bacillati</taxon>
        <taxon>Actinomycetota</taxon>
        <taxon>Actinomycetes</taxon>
        <taxon>Streptosporangiales</taxon>
        <taxon>Streptosporangiaceae</taxon>
        <taxon>Streptosporangium</taxon>
    </lineage>
</organism>
<dbReference type="EMBL" id="BAAAWD010000007">
    <property type="protein sequence ID" value="GAA3004948.1"/>
    <property type="molecule type" value="Genomic_DNA"/>
</dbReference>
<reference evidence="1 2" key="1">
    <citation type="journal article" date="2019" name="Int. J. Syst. Evol. Microbiol.">
        <title>The Global Catalogue of Microorganisms (GCM) 10K type strain sequencing project: providing services to taxonomists for standard genome sequencing and annotation.</title>
        <authorList>
            <consortium name="The Broad Institute Genomics Platform"/>
            <consortium name="The Broad Institute Genome Sequencing Center for Infectious Disease"/>
            <person name="Wu L."/>
            <person name="Ma J."/>
        </authorList>
    </citation>
    <scope>NUCLEOTIDE SEQUENCE [LARGE SCALE GENOMIC DNA]</scope>
    <source>
        <strain evidence="1 2">JCM 3106</strain>
    </source>
</reference>
<evidence type="ECO:0000313" key="1">
    <source>
        <dbReference type="EMBL" id="GAA3004948.1"/>
    </source>
</evidence>
<evidence type="ECO:0008006" key="3">
    <source>
        <dbReference type="Google" id="ProtNLM"/>
    </source>
</evidence>
<proteinExistence type="predicted"/>
<evidence type="ECO:0000313" key="2">
    <source>
        <dbReference type="Proteomes" id="UP001499930"/>
    </source>
</evidence>
<name>A0ABN3XXW1_9ACTN</name>